<dbReference type="RefSeq" id="WP_094365503.1">
    <property type="nucleotide sequence ID" value="NZ_NMVQ01000047.1"/>
</dbReference>
<evidence type="ECO:0000313" key="1">
    <source>
        <dbReference type="EMBL" id="OYO16616.1"/>
    </source>
</evidence>
<reference evidence="1 2" key="1">
    <citation type="submission" date="2017-07" db="EMBL/GenBank/DDBJ databases">
        <title>Draft whole genome sequences of clinical Proprionibacteriaceae strains.</title>
        <authorList>
            <person name="Bernier A.-M."/>
            <person name="Bernard K."/>
            <person name="Domingo M.-C."/>
        </authorList>
    </citation>
    <scope>NUCLEOTIDE SEQUENCE [LARGE SCALE GENOMIC DNA]</scope>
    <source>
        <strain evidence="1 2">NML 130396</strain>
    </source>
</reference>
<keyword evidence="2" id="KW-1185">Reference proteome</keyword>
<dbReference type="OrthoDB" id="3831452at2"/>
<dbReference type="AlphaFoldDB" id="A0A255GPX1"/>
<gene>
    <name evidence="1" type="ORF">CGZ93_17810</name>
</gene>
<dbReference type="EMBL" id="NMVQ01000047">
    <property type="protein sequence ID" value="OYO16616.1"/>
    <property type="molecule type" value="Genomic_DNA"/>
</dbReference>
<comment type="caution">
    <text evidence="1">The sequence shown here is derived from an EMBL/GenBank/DDBJ whole genome shotgun (WGS) entry which is preliminary data.</text>
</comment>
<organism evidence="1 2">
    <name type="scientific">Enemella dayhoffiae</name>
    <dbReference type="NCBI Taxonomy" id="2016507"/>
    <lineage>
        <taxon>Bacteria</taxon>
        <taxon>Bacillati</taxon>
        <taxon>Actinomycetota</taxon>
        <taxon>Actinomycetes</taxon>
        <taxon>Propionibacteriales</taxon>
        <taxon>Propionibacteriaceae</taxon>
        <taxon>Enemella</taxon>
    </lineage>
</organism>
<sequence length="210" mass="23652">MLRYTVRPITGWDGPRTDHFSRRSRHTFKATWSSTLDLLERELGQLDATEVVLQVDVRDRDIRNDGQLRANAAPTDPGVRMLFDSRHGPLTYQCDSCSYWQHNVRSIALGLEALRAVDRYAINAVAGQQYKGYREITAGAVDAPLDRLDAYSVLSYWSGVEVTPGESAQSLMARWKEARRRSHPDLHNGDRTAWDAVERAARVLGLGGAR</sequence>
<evidence type="ECO:0000313" key="2">
    <source>
        <dbReference type="Proteomes" id="UP000216311"/>
    </source>
</evidence>
<protein>
    <submittedName>
        <fullName evidence="1">Molecular chaperone DnaJ</fullName>
    </submittedName>
</protein>
<name>A0A255GPX1_9ACTN</name>
<accession>A0A255GPX1</accession>
<dbReference type="Proteomes" id="UP000216311">
    <property type="component" value="Unassembled WGS sequence"/>
</dbReference>
<proteinExistence type="predicted"/>